<proteinExistence type="predicted"/>
<dbReference type="EMBL" id="CP144747">
    <property type="protein sequence ID" value="WVZ64221.1"/>
    <property type="molecule type" value="Genomic_DNA"/>
</dbReference>
<name>A0AAQ3WJX0_PASNO</name>
<accession>A0AAQ3WJX0</accession>
<reference evidence="1 2" key="1">
    <citation type="submission" date="2024-02" db="EMBL/GenBank/DDBJ databases">
        <title>High-quality chromosome-scale genome assembly of Pensacola bahiagrass (Paspalum notatum Flugge var. saurae).</title>
        <authorList>
            <person name="Vega J.M."/>
            <person name="Podio M."/>
            <person name="Orjuela J."/>
            <person name="Siena L.A."/>
            <person name="Pessino S.C."/>
            <person name="Combes M.C."/>
            <person name="Mariac C."/>
            <person name="Albertini E."/>
            <person name="Pupilli F."/>
            <person name="Ortiz J.P.A."/>
            <person name="Leblanc O."/>
        </authorList>
    </citation>
    <scope>NUCLEOTIDE SEQUENCE [LARGE SCALE GENOMIC DNA]</scope>
    <source>
        <strain evidence="1">R1</strain>
        <tissue evidence="1">Leaf</tissue>
    </source>
</reference>
<dbReference type="Proteomes" id="UP001341281">
    <property type="component" value="Chromosome 03"/>
</dbReference>
<keyword evidence="2" id="KW-1185">Reference proteome</keyword>
<gene>
    <name evidence="1" type="ORF">U9M48_013781</name>
</gene>
<sequence>MESLRQEIQRHDAFLKAQEEYQRQQQLMFQQQGLMFVMPEVRPSPVPPQWGMFAQMPFSPTAQGPDNMDLRMWMSFVNAIEIENVDGL</sequence>
<evidence type="ECO:0000313" key="1">
    <source>
        <dbReference type="EMBL" id="WVZ64221.1"/>
    </source>
</evidence>
<organism evidence="1 2">
    <name type="scientific">Paspalum notatum var. saurae</name>
    <dbReference type="NCBI Taxonomy" id="547442"/>
    <lineage>
        <taxon>Eukaryota</taxon>
        <taxon>Viridiplantae</taxon>
        <taxon>Streptophyta</taxon>
        <taxon>Embryophyta</taxon>
        <taxon>Tracheophyta</taxon>
        <taxon>Spermatophyta</taxon>
        <taxon>Magnoliopsida</taxon>
        <taxon>Liliopsida</taxon>
        <taxon>Poales</taxon>
        <taxon>Poaceae</taxon>
        <taxon>PACMAD clade</taxon>
        <taxon>Panicoideae</taxon>
        <taxon>Andropogonodae</taxon>
        <taxon>Paspaleae</taxon>
        <taxon>Paspalinae</taxon>
        <taxon>Paspalum</taxon>
    </lineage>
</organism>
<evidence type="ECO:0000313" key="2">
    <source>
        <dbReference type="Proteomes" id="UP001341281"/>
    </source>
</evidence>
<dbReference type="AlphaFoldDB" id="A0AAQ3WJX0"/>
<protein>
    <submittedName>
        <fullName evidence="1">Uncharacterized protein</fullName>
    </submittedName>
</protein>